<keyword evidence="2" id="KW-0732">Signal</keyword>
<accession>A0A918DQP4</accession>
<dbReference type="PANTHER" id="PTHR40940">
    <property type="entry name" value="PROTEIN BATD-RELATED"/>
    <property type="match status" value="1"/>
</dbReference>
<dbReference type="AlphaFoldDB" id="A0A918DQP4"/>
<gene>
    <name evidence="3" type="ORF">GCM10011348_12030</name>
</gene>
<dbReference type="InterPro" id="IPR025738">
    <property type="entry name" value="BatD"/>
</dbReference>
<evidence type="ECO:0000256" key="2">
    <source>
        <dbReference type="SAM" id="SignalP"/>
    </source>
</evidence>
<dbReference type="RefSeq" id="WP_188859478.1">
    <property type="nucleotide sequence ID" value="NZ_BMLT01000003.1"/>
</dbReference>
<feature type="chain" id="PRO_5036812570" description="BatD" evidence="2">
    <location>
        <begin position="24"/>
        <end position="418"/>
    </location>
</feature>
<evidence type="ECO:0000256" key="1">
    <source>
        <dbReference type="SAM" id="Phobius"/>
    </source>
</evidence>
<feature type="transmembrane region" description="Helical" evidence="1">
    <location>
        <begin position="293"/>
        <end position="312"/>
    </location>
</feature>
<dbReference type="EMBL" id="BMLT01000003">
    <property type="protein sequence ID" value="GGO78946.1"/>
    <property type="molecule type" value="Genomic_DNA"/>
</dbReference>
<dbReference type="Proteomes" id="UP000599578">
    <property type="component" value="Unassembled WGS sequence"/>
</dbReference>
<protein>
    <recommendedName>
        <fullName evidence="5">BatD</fullName>
    </recommendedName>
</protein>
<reference evidence="3 4" key="1">
    <citation type="journal article" date="2014" name="Int. J. Syst. Evol. Microbiol.">
        <title>Complete genome sequence of Corynebacterium casei LMG S-19264T (=DSM 44701T), isolated from a smear-ripened cheese.</title>
        <authorList>
            <consortium name="US DOE Joint Genome Institute (JGI-PGF)"/>
            <person name="Walter F."/>
            <person name="Albersmeier A."/>
            <person name="Kalinowski J."/>
            <person name="Ruckert C."/>
        </authorList>
    </citation>
    <scope>NUCLEOTIDE SEQUENCE [LARGE SCALE GENOMIC DNA]</scope>
    <source>
        <strain evidence="3 4">CGMCC 1.7286</strain>
    </source>
</reference>
<evidence type="ECO:0000313" key="3">
    <source>
        <dbReference type="EMBL" id="GGO78946.1"/>
    </source>
</evidence>
<sequence>MKPIRSVLCALALLPVIAFGASAAEDSALPSMRLESWISTASGRSPDRVAVNELITLHIDVATTSWFSAGARIGKIDNPQLVAVQNSPNVYNYSDRTDGQSWSHQRVEIPLFAPGSGQYSIAPLPVTVQVTVAPGDNRTITLATPGIDFSAVLPSPRISTQSLWVAAPELEFSQDWEQSRETLEAGDSISRTLRLEAEGTLAMLLPNAASPVLNDAYRLYVAPSRFEDRNTRGTREATRTERETYILQQGGDIVFPDIELLWWDTDDNRLKVLSLEGKSLSVRHTLDSWLRQHWTALVALGAAGLALVLLGVRARTCLQSRRRSDSLSLLLARWRRDWPRCRALLYRRLHRNSGLNSFQQHPEAEHLRPDVIGLMSGQPQKAGVLRLWRRLKPGNRRQTYRYRALPELAALEQRDGIS</sequence>
<keyword evidence="1" id="KW-0812">Transmembrane</keyword>
<evidence type="ECO:0000313" key="4">
    <source>
        <dbReference type="Proteomes" id="UP000599578"/>
    </source>
</evidence>
<proteinExistence type="predicted"/>
<feature type="signal peptide" evidence="2">
    <location>
        <begin position="1"/>
        <end position="23"/>
    </location>
</feature>
<keyword evidence="4" id="KW-1185">Reference proteome</keyword>
<comment type="caution">
    <text evidence="3">The sequence shown here is derived from an EMBL/GenBank/DDBJ whole genome shotgun (WGS) entry which is preliminary data.</text>
</comment>
<name>A0A918DQP4_9GAMM</name>
<keyword evidence="1" id="KW-1133">Transmembrane helix</keyword>
<evidence type="ECO:0008006" key="5">
    <source>
        <dbReference type="Google" id="ProtNLM"/>
    </source>
</evidence>
<keyword evidence="1" id="KW-0472">Membrane</keyword>
<organism evidence="3 4">
    <name type="scientific">Marinobacterium nitratireducens</name>
    <dbReference type="NCBI Taxonomy" id="518897"/>
    <lineage>
        <taxon>Bacteria</taxon>
        <taxon>Pseudomonadati</taxon>
        <taxon>Pseudomonadota</taxon>
        <taxon>Gammaproteobacteria</taxon>
        <taxon>Oceanospirillales</taxon>
        <taxon>Oceanospirillaceae</taxon>
        <taxon>Marinobacterium</taxon>
    </lineage>
</organism>
<dbReference type="PANTHER" id="PTHR40940:SF1">
    <property type="entry name" value="PROTEIN BATD"/>
    <property type="match status" value="1"/>
</dbReference>